<reference evidence="4 5" key="1">
    <citation type="submission" date="2020-09" db="EMBL/GenBank/DDBJ databases">
        <title>Investigation of environmental microbe.</title>
        <authorList>
            <person name="Ou Y."/>
            <person name="Kang Q."/>
        </authorList>
    </citation>
    <scope>NUCLEOTIDE SEQUENCE [LARGE SCALE GENOMIC DNA]</scope>
    <source>
        <strain evidence="4 5">KJZ-9</strain>
    </source>
</reference>
<name>A0A7H2BJT9_9MICC</name>
<dbReference type="InterPro" id="IPR010722">
    <property type="entry name" value="BATS_dom"/>
</dbReference>
<comment type="cofactor">
    <cofactor evidence="1">
        <name>[4Fe-4S] cluster</name>
        <dbReference type="ChEBI" id="CHEBI:49883"/>
    </cofactor>
</comment>
<gene>
    <name evidence="4" type="ORF">IDM48_00270</name>
</gene>
<evidence type="ECO:0000313" key="4">
    <source>
        <dbReference type="EMBL" id="QNV39935.1"/>
    </source>
</evidence>
<keyword evidence="2" id="KW-0004">4Fe-4S</keyword>
<evidence type="ECO:0000313" key="5">
    <source>
        <dbReference type="Proteomes" id="UP000516421"/>
    </source>
</evidence>
<proteinExistence type="predicted"/>
<dbReference type="AlphaFoldDB" id="A0A7H2BJT9"/>
<dbReference type="EMBL" id="CP061538">
    <property type="protein sequence ID" value="QNV39935.1"/>
    <property type="molecule type" value="Genomic_DNA"/>
</dbReference>
<dbReference type="InterPro" id="IPR013785">
    <property type="entry name" value="Aldolase_TIM"/>
</dbReference>
<dbReference type="Gene3D" id="3.20.20.70">
    <property type="entry name" value="Aldolase class I"/>
    <property type="match status" value="1"/>
</dbReference>
<sequence>MTLNFAELTQKLRAGGQATAQDVLDMVTAGPGATFALVEFAAEFRRMFFRNTIEVVNLLDAQGKVRKDRPQEPYAINVGASESQEELAQQIFSLTQDDAAQRITVNFLVPNEEVEAPGSSALTPMQCLRILAAARIAAPAKSLRVGEGRDLHLRSLQSLALHCVDSLYLRDVPASEPRAIFEDLQLLDSAGLSIIGAGQRDLAAEYVSYLQSEGVEDAQSYADEVFAEDDAEGAGGCGGNCGCGAGGCGA</sequence>
<keyword evidence="2" id="KW-0411">Iron-sulfur</keyword>
<dbReference type="SMART" id="SM00876">
    <property type="entry name" value="BATS"/>
    <property type="match status" value="1"/>
</dbReference>
<evidence type="ECO:0000256" key="1">
    <source>
        <dbReference type="ARBA" id="ARBA00001966"/>
    </source>
</evidence>
<protein>
    <recommendedName>
        <fullName evidence="3">Biotin and thiamin synthesis-associated domain-containing protein</fullName>
    </recommendedName>
</protein>
<dbReference type="KEGG" id="rama:IDM48_00270"/>
<keyword evidence="2" id="KW-0408">Iron</keyword>
<evidence type="ECO:0000256" key="2">
    <source>
        <dbReference type="ARBA" id="ARBA00022485"/>
    </source>
</evidence>
<keyword evidence="5" id="KW-1185">Reference proteome</keyword>
<feature type="domain" description="Biotin and thiamin synthesis-associated" evidence="3">
    <location>
        <begin position="104"/>
        <end position="194"/>
    </location>
</feature>
<dbReference type="GO" id="GO:0051539">
    <property type="term" value="F:4 iron, 4 sulfur cluster binding"/>
    <property type="evidence" value="ECO:0007669"/>
    <property type="project" value="UniProtKB-KW"/>
</dbReference>
<evidence type="ECO:0000259" key="3">
    <source>
        <dbReference type="SMART" id="SM00876"/>
    </source>
</evidence>
<keyword evidence="2" id="KW-0479">Metal-binding</keyword>
<organism evidence="4 5">
    <name type="scientific">Rothia amarae</name>
    <dbReference type="NCBI Taxonomy" id="169480"/>
    <lineage>
        <taxon>Bacteria</taxon>
        <taxon>Bacillati</taxon>
        <taxon>Actinomycetota</taxon>
        <taxon>Actinomycetes</taxon>
        <taxon>Micrococcales</taxon>
        <taxon>Micrococcaceae</taxon>
        <taxon>Rothia</taxon>
    </lineage>
</organism>
<dbReference type="Proteomes" id="UP000516421">
    <property type="component" value="Chromosome"/>
</dbReference>
<dbReference type="Pfam" id="PF06968">
    <property type="entry name" value="BATS"/>
    <property type="match status" value="1"/>
</dbReference>
<dbReference type="RefSeq" id="WP_068169829.1">
    <property type="nucleotide sequence ID" value="NZ_CP061538.1"/>
</dbReference>
<accession>A0A7H2BJT9</accession>